<evidence type="ECO:0000313" key="3">
    <source>
        <dbReference type="Proteomes" id="UP001153555"/>
    </source>
</evidence>
<dbReference type="AlphaFoldDB" id="A0A9N7NRQ9"/>
<protein>
    <recommendedName>
        <fullName evidence="1">Reverse transcriptase zinc-binding domain-containing protein</fullName>
    </recommendedName>
</protein>
<accession>A0A9N7NRQ9</accession>
<proteinExistence type="predicted"/>
<dbReference type="EMBL" id="CACSLK010030614">
    <property type="protein sequence ID" value="CAA0837783.1"/>
    <property type="molecule type" value="Genomic_DNA"/>
</dbReference>
<dbReference type="OrthoDB" id="913477at2759"/>
<comment type="caution">
    <text evidence="2">The sequence shown here is derived from an EMBL/GenBank/DDBJ whole genome shotgun (WGS) entry which is preliminary data.</text>
</comment>
<name>A0A9N7NRQ9_STRHE</name>
<dbReference type="PANTHER" id="PTHR36617:SF15">
    <property type="entry name" value="REVERSE TRANSCRIPTASE ZINC-BINDING DOMAIN-CONTAINING PROTEIN"/>
    <property type="match status" value="1"/>
</dbReference>
<dbReference type="Proteomes" id="UP001153555">
    <property type="component" value="Unassembled WGS sequence"/>
</dbReference>
<feature type="domain" description="Reverse transcriptase zinc-binding" evidence="1">
    <location>
        <begin position="117"/>
        <end position="203"/>
    </location>
</feature>
<reference evidence="2" key="1">
    <citation type="submission" date="2019-12" db="EMBL/GenBank/DDBJ databases">
        <authorList>
            <person name="Scholes J."/>
        </authorList>
    </citation>
    <scope>NUCLEOTIDE SEQUENCE</scope>
</reference>
<evidence type="ECO:0000259" key="1">
    <source>
        <dbReference type="Pfam" id="PF13966"/>
    </source>
</evidence>
<keyword evidence="3" id="KW-1185">Reference proteome</keyword>
<sequence>MQVTRGSTVIRAIARVWSLVVDGIRWSVRNGQRIHFWTDRWLTNSTILLHEARQPVPEYLLTWTLDRFVDDVGAWRWDLFQPLLPATVLMRIAAILPPSPDLGDDIMYWGWSGDGRFTTKSAYEFLAGPQPENNGRLWKHIWSWSGPQRIRQFMWLIVKDRLLTNDERYRRHLAESASCVLCGAARETILHCLRDCCHAVQTWRRIIPLCSQASFFSLEISDWLRLNIHNTLNIQVENWSYKLKGALRPFCTRKA</sequence>
<evidence type="ECO:0000313" key="2">
    <source>
        <dbReference type="EMBL" id="CAA0837783.1"/>
    </source>
</evidence>
<dbReference type="PANTHER" id="PTHR36617">
    <property type="entry name" value="PROTEIN, PUTATIVE-RELATED"/>
    <property type="match status" value="1"/>
</dbReference>
<dbReference type="InterPro" id="IPR026960">
    <property type="entry name" value="RVT-Znf"/>
</dbReference>
<gene>
    <name evidence="2" type="ORF">SHERM_00179</name>
</gene>
<organism evidence="2 3">
    <name type="scientific">Striga hermonthica</name>
    <name type="common">Purple witchweed</name>
    <name type="synonym">Buchnera hermonthica</name>
    <dbReference type="NCBI Taxonomy" id="68872"/>
    <lineage>
        <taxon>Eukaryota</taxon>
        <taxon>Viridiplantae</taxon>
        <taxon>Streptophyta</taxon>
        <taxon>Embryophyta</taxon>
        <taxon>Tracheophyta</taxon>
        <taxon>Spermatophyta</taxon>
        <taxon>Magnoliopsida</taxon>
        <taxon>eudicotyledons</taxon>
        <taxon>Gunneridae</taxon>
        <taxon>Pentapetalae</taxon>
        <taxon>asterids</taxon>
        <taxon>lamiids</taxon>
        <taxon>Lamiales</taxon>
        <taxon>Orobanchaceae</taxon>
        <taxon>Buchnereae</taxon>
        <taxon>Striga</taxon>
    </lineage>
</organism>
<dbReference type="Pfam" id="PF13966">
    <property type="entry name" value="zf-RVT"/>
    <property type="match status" value="1"/>
</dbReference>